<dbReference type="Pfam" id="PF01061">
    <property type="entry name" value="ABC2_membrane"/>
    <property type="match status" value="1"/>
</dbReference>
<keyword evidence="6" id="KW-1003">Cell membrane</keyword>
<evidence type="ECO:0000256" key="6">
    <source>
        <dbReference type="RuleBase" id="RU361157"/>
    </source>
</evidence>
<evidence type="ECO:0000256" key="1">
    <source>
        <dbReference type="ARBA" id="ARBA00004141"/>
    </source>
</evidence>
<dbReference type="Proteomes" id="UP000649573">
    <property type="component" value="Unassembled WGS sequence"/>
</dbReference>
<evidence type="ECO:0000256" key="3">
    <source>
        <dbReference type="ARBA" id="ARBA00022989"/>
    </source>
</evidence>
<evidence type="ECO:0000313" key="8">
    <source>
        <dbReference type="EMBL" id="GGU72038.1"/>
    </source>
</evidence>
<organism evidence="8 9">
    <name type="scientific">Lentzea flava</name>
    <dbReference type="NCBI Taxonomy" id="103732"/>
    <lineage>
        <taxon>Bacteria</taxon>
        <taxon>Bacillati</taxon>
        <taxon>Actinomycetota</taxon>
        <taxon>Actinomycetes</taxon>
        <taxon>Pseudonocardiales</taxon>
        <taxon>Pseudonocardiaceae</taxon>
        <taxon>Lentzea</taxon>
    </lineage>
</organism>
<reference evidence="9" key="1">
    <citation type="journal article" date="2019" name="Int. J. Syst. Evol. Microbiol.">
        <title>The Global Catalogue of Microorganisms (GCM) 10K type strain sequencing project: providing services to taxonomists for standard genome sequencing and annotation.</title>
        <authorList>
            <consortium name="The Broad Institute Genomics Platform"/>
            <consortium name="The Broad Institute Genome Sequencing Center for Infectious Disease"/>
            <person name="Wu L."/>
            <person name="Ma J."/>
        </authorList>
    </citation>
    <scope>NUCLEOTIDE SEQUENCE [LARGE SCALE GENOMIC DNA]</scope>
    <source>
        <strain evidence="9">JCM 3296</strain>
    </source>
</reference>
<dbReference type="PIRSF" id="PIRSF006648">
    <property type="entry name" value="DrrB"/>
    <property type="match status" value="1"/>
</dbReference>
<keyword evidence="9" id="KW-1185">Reference proteome</keyword>
<protein>
    <recommendedName>
        <fullName evidence="6">Transport permease protein</fullName>
    </recommendedName>
</protein>
<dbReference type="RefSeq" id="WP_189258484.1">
    <property type="nucleotide sequence ID" value="NZ_BMRE01000050.1"/>
</dbReference>
<feature type="transmembrane region" description="Helical" evidence="6">
    <location>
        <begin position="175"/>
        <end position="199"/>
    </location>
</feature>
<keyword evidence="2 6" id="KW-0812">Transmembrane</keyword>
<sequence length="264" mass="28600">MSIAYAINDSLALTHRNLVKNLRNLTIIVWGAFVPILTALLYAFVLGSAIEIPGVSYREYMVVGILVNSVLTASTNTAVGIGEDMKKGLIDRFRSLPIAQPSVLIGRTTSDVLNVVLTVALMALTGLAIGWRIRSSFLDALAGFALLLLFAYAAMWITAWIGVRSKSVEVMANSLYLFLMPLVFVSNAFVPTTGMPGWLRPIAEWNPVSAVVSACRVLFGNMPPATEGAWPMVNPIAATLLYVAVILLIFVPLATRRFKKTVGQ</sequence>
<feature type="transmembrane region" description="Helical" evidence="6">
    <location>
        <begin position="112"/>
        <end position="134"/>
    </location>
</feature>
<evidence type="ECO:0000313" key="9">
    <source>
        <dbReference type="Proteomes" id="UP000649573"/>
    </source>
</evidence>
<dbReference type="InterPro" id="IPR000412">
    <property type="entry name" value="ABC_2_transport"/>
</dbReference>
<feature type="transmembrane region" description="Helical" evidence="6">
    <location>
        <begin position="140"/>
        <end position="163"/>
    </location>
</feature>
<comment type="similarity">
    <text evidence="6">Belongs to the ABC-2 integral membrane protein family.</text>
</comment>
<feature type="domain" description="ABC transmembrane type-2" evidence="7">
    <location>
        <begin position="26"/>
        <end position="261"/>
    </location>
</feature>
<dbReference type="PANTHER" id="PTHR43229:SF2">
    <property type="entry name" value="NODULATION PROTEIN J"/>
    <property type="match status" value="1"/>
</dbReference>
<keyword evidence="5" id="KW-0046">Antibiotic resistance</keyword>
<dbReference type="EMBL" id="BMRE01000050">
    <property type="protein sequence ID" value="GGU72038.1"/>
    <property type="molecule type" value="Genomic_DNA"/>
</dbReference>
<gene>
    <name evidence="8" type="ORF">GCM10010178_74640</name>
</gene>
<dbReference type="InterPro" id="IPR013525">
    <property type="entry name" value="ABC2_TM"/>
</dbReference>
<dbReference type="PANTHER" id="PTHR43229">
    <property type="entry name" value="NODULATION PROTEIN J"/>
    <property type="match status" value="1"/>
</dbReference>
<evidence type="ECO:0000259" key="7">
    <source>
        <dbReference type="PROSITE" id="PS51012"/>
    </source>
</evidence>
<evidence type="ECO:0000256" key="2">
    <source>
        <dbReference type="ARBA" id="ARBA00022692"/>
    </source>
</evidence>
<evidence type="ECO:0000256" key="5">
    <source>
        <dbReference type="ARBA" id="ARBA00023251"/>
    </source>
</evidence>
<name>A0ABQ2V951_9PSEU</name>
<dbReference type="InterPro" id="IPR051784">
    <property type="entry name" value="Nod_factor_ABC_transporter"/>
</dbReference>
<proteinExistence type="inferred from homology"/>
<feature type="transmembrane region" description="Helical" evidence="6">
    <location>
        <begin position="232"/>
        <end position="254"/>
    </location>
</feature>
<comment type="caution">
    <text evidence="8">The sequence shown here is derived from an EMBL/GenBank/DDBJ whole genome shotgun (WGS) entry which is preliminary data.</text>
</comment>
<evidence type="ECO:0000256" key="4">
    <source>
        <dbReference type="ARBA" id="ARBA00023136"/>
    </source>
</evidence>
<dbReference type="InterPro" id="IPR047817">
    <property type="entry name" value="ABC2_TM_bact-type"/>
</dbReference>
<keyword evidence="3 6" id="KW-1133">Transmembrane helix</keyword>
<comment type="subcellular location">
    <subcellularLocation>
        <location evidence="6">Cell membrane</location>
        <topology evidence="6">Multi-pass membrane protein</topology>
    </subcellularLocation>
    <subcellularLocation>
        <location evidence="1">Membrane</location>
        <topology evidence="1">Multi-pass membrane protein</topology>
    </subcellularLocation>
</comment>
<keyword evidence="4 6" id="KW-0472">Membrane</keyword>
<keyword evidence="6" id="KW-0813">Transport</keyword>
<dbReference type="PROSITE" id="PS51012">
    <property type="entry name" value="ABC_TM2"/>
    <property type="match status" value="1"/>
</dbReference>
<feature type="transmembrane region" description="Helical" evidence="6">
    <location>
        <begin position="62"/>
        <end position="82"/>
    </location>
</feature>
<feature type="transmembrane region" description="Helical" evidence="6">
    <location>
        <begin position="25"/>
        <end position="50"/>
    </location>
</feature>
<accession>A0ABQ2V951</accession>